<protein>
    <submittedName>
        <fullName evidence="8">Two component transcriptional regulator, LuxR family</fullName>
    </submittedName>
</protein>
<dbReference type="PATRIC" id="fig|693979.3.peg.216"/>
<reference key="1">
    <citation type="submission" date="2010-11" db="EMBL/GenBank/DDBJ databases">
        <title>The complete genome of Bacteroides helcogenes P 36-108.</title>
        <authorList>
            <consortium name="US DOE Joint Genome Institute (JGI-PGF)"/>
            <person name="Lucas S."/>
            <person name="Copeland A."/>
            <person name="Lapidus A."/>
            <person name="Bruce D."/>
            <person name="Goodwin L."/>
            <person name="Pitluck S."/>
            <person name="Kyrpides N."/>
            <person name="Mavromatis K."/>
            <person name="Ivanova N."/>
            <person name="Zeytun A."/>
            <person name="Brettin T."/>
            <person name="Detter J.C."/>
            <person name="Tapia R."/>
            <person name="Han C."/>
            <person name="Land M."/>
            <person name="Hauser L."/>
            <person name="Markowitz V."/>
            <person name="Cheng J.-F."/>
            <person name="Hugenholtz P."/>
            <person name="Woyke T."/>
            <person name="Wu D."/>
            <person name="Gronow S."/>
            <person name="Wellnitz S."/>
            <person name="Brambilla E."/>
            <person name="Klenk H.-P."/>
            <person name="Eisen J.A."/>
        </authorList>
    </citation>
    <scope>NUCLEOTIDE SEQUENCE</scope>
    <source>
        <strain>P 36-108</strain>
    </source>
</reference>
<dbReference type="PANTHER" id="PTHR43214">
    <property type="entry name" value="TWO-COMPONENT RESPONSE REGULATOR"/>
    <property type="match status" value="1"/>
</dbReference>
<evidence type="ECO:0000313" key="8">
    <source>
        <dbReference type="EMBL" id="ADV42232.1"/>
    </source>
</evidence>
<keyword evidence="9" id="KW-1185">Reference proteome</keyword>
<dbReference type="CDD" id="cd17535">
    <property type="entry name" value="REC_NarL-like"/>
    <property type="match status" value="1"/>
</dbReference>
<dbReference type="STRING" id="693979.Bache_0202"/>
<dbReference type="eggNOG" id="COG2197">
    <property type="taxonomic scope" value="Bacteria"/>
</dbReference>
<dbReference type="GO" id="GO:0000160">
    <property type="term" value="P:phosphorelay signal transduction system"/>
    <property type="evidence" value="ECO:0007669"/>
    <property type="project" value="InterPro"/>
</dbReference>
<dbReference type="InterPro" id="IPR011006">
    <property type="entry name" value="CheY-like_superfamily"/>
</dbReference>
<dbReference type="HOGENOM" id="CLU_000445_90_1_10"/>
<dbReference type="PROSITE" id="PS00622">
    <property type="entry name" value="HTH_LUXR_1"/>
    <property type="match status" value="1"/>
</dbReference>
<dbReference type="InterPro" id="IPR058245">
    <property type="entry name" value="NreC/VraR/RcsB-like_REC"/>
</dbReference>
<dbReference type="GO" id="GO:0006355">
    <property type="term" value="P:regulation of DNA-templated transcription"/>
    <property type="evidence" value="ECO:0007669"/>
    <property type="project" value="InterPro"/>
</dbReference>
<dbReference type="InterPro" id="IPR039420">
    <property type="entry name" value="WalR-like"/>
</dbReference>
<keyword evidence="1 5" id="KW-0597">Phosphoprotein</keyword>
<dbReference type="AlphaFoldDB" id="E6STA1"/>
<dbReference type="Pfam" id="PF00196">
    <property type="entry name" value="GerE"/>
    <property type="match status" value="1"/>
</dbReference>
<evidence type="ECO:0000256" key="2">
    <source>
        <dbReference type="ARBA" id="ARBA00023015"/>
    </source>
</evidence>
<dbReference type="InterPro" id="IPR000792">
    <property type="entry name" value="Tscrpt_reg_LuxR_C"/>
</dbReference>
<dbReference type="PROSITE" id="PS50043">
    <property type="entry name" value="HTH_LUXR_2"/>
    <property type="match status" value="1"/>
</dbReference>
<dbReference type="SMART" id="SM00421">
    <property type="entry name" value="HTH_LUXR"/>
    <property type="match status" value="1"/>
</dbReference>
<dbReference type="PROSITE" id="PS50110">
    <property type="entry name" value="RESPONSE_REGULATORY"/>
    <property type="match status" value="1"/>
</dbReference>
<dbReference type="PANTHER" id="PTHR43214:SF41">
    <property type="entry name" value="NITRATE_NITRITE RESPONSE REGULATOR PROTEIN NARP"/>
    <property type="match status" value="1"/>
</dbReference>
<dbReference type="Proteomes" id="UP000008630">
    <property type="component" value="Chromosome"/>
</dbReference>
<evidence type="ECO:0000256" key="4">
    <source>
        <dbReference type="ARBA" id="ARBA00023163"/>
    </source>
</evidence>
<evidence type="ECO:0000256" key="5">
    <source>
        <dbReference type="PROSITE-ProRule" id="PRU00169"/>
    </source>
</evidence>
<name>E6STA1_BACT6</name>
<dbReference type="EMBL" id="CP002352">
    <property type="protein sequence ID" value="ADV42232.1"/>
    <property type="molecule type" value="Genomic_DNA"/>
</dbReference>
<dbReference type="PRINTS" id="PR00038">
    <property type="entry name" value="HTHLUXR"/>
</dbReference>
<dbReference type="CDD" id="cd06170">
    <property type="entry name" value="LuxR_C_like"/>
    <property type="match status" value="1"/>
</dbReference>
<sequence length="217" mass="24491">MREKTKAEMLVVDDHSLIIEGICRLVEKLPEVVVADAVTSGEEAVTLIARRDYDLYVLDVGMPGMSGFELIVRIREINENARIIINTMHEEIWMVNRLVQSGVNAVILKSSTASYLIDAVRCVLQGNSYACPRFASISRKLCRTSPELQQKDVPTRREQEVLQAVAKGLNTREIADLLKVSENTVETFRRRLIFKFDAKNAIDMVLKAVSQGWIIVE</sequence>
<feature type="domain" description="Response regulatory" evidence="7">
    <location>
        <begin position="8"/>
        <end position="124"/>
    </location>
</feature>
<dbReference type="RefSeq" id="WP_013545851.1">
    <property type="nucleotide sequence ID" value="NC_014933.1"/>
</dbReference>
<dbReference type="Gene3D" id="1.10.10.10">
    <property type="entry name" value="Winged helix-like DNA-binding domain superfamily/Winged helix DNA-binding domain"/>
    <property type="match status" value="1"/>
</dbReference>
<feature type="modified residue" description="4-aspartylphosphate" evidence="5">
    <location>
        <position position="59"/>
    </location>
</feature>
<feature type="domain" description="HTH luxR-type" evidence="6">
    <location>
        <begin position="147"/>
        <end position="212"/>
    </location>
</feature>
<dbReference type="InterPro" id="IPR001789">
    <property type="entry name" value="Sig_transdc_resp-reg_receiver"/>
</dbReference>
<dbReference type="KEGG" id="bhl:Bache_0202"/>
<proteinExistence type="predicted"/>
<evidence type="ECO:0000259" key="7">
    <source>
        <dbReference type="PROSITE" id="PS50110"/>
    </source>
</evidence>
<gene>
    <name evidence="8" type="ordered locus">Bache_0202</name>
</gene>
<dbReference type="GO" id="GO:0003677">
    <property type="term" value="F:DNA binding"/>
    <property type="evidence" value="ECO:0007669"/>
    <property type="project" value="UniProtKB-KW"/>
</dbReference>
<dbReference type="InterPro" id="IPR036388">
    <property type="entry name" value="WH-like_DNA-bd_sf"/>
</dbReference>
<accession>E6STA1</accession>
<evidence type="ECO:0000256" key="1">
    <source>
        <dbReference type="ARBA" id="ARBA00022553"/>
    </source>
</evidence>
<keyword evidence="2" id="KW-0805">Transcription regulation</keyword>
<evidence type="ECO:0000256" key="3">
    <source>
        <dbReference type="ARBA" id="ARBA00023125"/>
    </source>
</evidence>
<organism evidence="8 9">
    <name type="scientific">Bacteroides helcogenes (strain ATCC 35417 / DSM 20613 / JCM 6297 / CCUG 15421 / P 36-108)</name>
    <dbReference type="NCBI Taxonomy" id="693979"/>
    <lineage>
        <taxon>Bacteria</taxon>
        <taxon>Pseudomonadati</taxon>
        <taxon>Bacteroidota</taxon>
        <taxon>Bacteroidia</taxon>
        <taxon>Bacteroidales</taxon>
        <taxon>Bacteroidaceae</taxon>
        <taxon>Bacteroides</taxon>
    </lineage>
</organism>
<dbReference type="InterPro" id="IPR016032">
    <property type="entry name" value="Sig_transdc_resp-reg_C-effctor"/>
</dbReference>
<evidence type="ECO:0000313" key="9">
    <source>
        <dbReference type="Proteomes" id="UP000008630"/>
    </source>
</evidence>
<keyword evidence="3" id="KW-0238">DNA-binding</keyword>
<dbReference type="SMART" id="SM00448">
    <property type="entry name" value="REC"/>
    <property type="match status" value="1"/>
</dbReference>
<dbReference type="SUPFAM" id="SSF46894">
    <property type="entry name" value="C-terminal effector domain of the bipartite response regulators"/>
    <property type="match status" value="1"/>
</dbReference>
<dbReference type="OrthoDB" id="9797341at2"/>
<reference evidence="8 9" key="2">
    <citation type="journal article" date="2011" name="Stand. Genomic Sci.">
        <title>Complete genome sequence of Bacteroides helcogenes type strain (P 36-108).</title>
        <authorList>
            <person name="Pati A."/>
            <person name="Gronow S."/>
            <person name="Zeytun A."/>
            <person name="Lapidus A."/>
            <person name="Nolan M."/>
            <person name="Hammon N."/>
            <person name="Deshpande S."/>
            <person name="Cheng J.F."/>
            <person name="Tapia R."/>
            <person name="Han C."/>
            <person name="Goodwin L."/>
            <person name="Pitluck S."/>
            <person name="Liolios K."/>
            <person name="Pagani I."/>
            <person name="Ivanova N."/>
            <person name="Mavromatis K."/>
            <person name="Chen A."/>
            <person name="Palaniappan K."/>
            <person name="Land M."/>
            <person name="Hauser L."/>
            <person name="Chang Y.J."/>
            <person name="Jeffries C.D."/>
            <person name="Detter J.C."/>
            <person name="Brambilla E."/>
            <person name="Rohde M."/>
            <person name="Goker M."/>
            <person name="Woyke T."/>
            <person name="Bristow J."/>
            <person name="Eisen J.A."/>
            <person name="Markowitz V."/>
            <person name="Hugenholtz P."/>
            <person name="Kyrpides N.C."/>
            <person name="Klenk H.P."/>
            <person name="Lucas S."/>
        </authorList>
    </citation>
    <scope>NUCLEOTIDE SEQUENCE [LARGE SCALE GENOMIC DNA]</scope>
    <source>
        <strain evidence="9">ATCC 35417 / DSM 20613 / JCM 6297 / CCUG 15421 / P 36-108</strain>
    </source>
</reference>
<keyword evidence="4" id="KW-0804">Transcription</keyword>
<dbReference type="Gene3D" id="3.40.50.2300">
    <property type="match status" value="1"/>
</dbReference>
<dbReference type="SUPFAM" id="SSF52172">
    <property type="entry name" value="CheY-like"/>
    <property type="match status" value="1"/>
</dbReference>
<dbReference type="Pfam" id="PF00072">
    <property type="entry name" value="Response_reg"/>
    <property type="match status" value="1"/>
</dbReference>
<evidence type="ECO:0000259" key="6">
    <source>
        <dbReference type="PROSITE" id="PS50043"/>
    </source>
</evidence>